<dbReference type="AlphaFoldDB" id="A0A2G9UY05"/>
<accession>A0A2G9UY05</accession>
<dbReference type="OrthoDB" id="5860225at2759"/>
<sequence length="82" mass="9354">MDDDGSISTSDEETCRIIEKQLKKKGEVVRFQPPRVSVQPRHYKRFGKMERCALAEFDYLQDISTDVSALQSSPDSHHSIAI</sequence>
<name>A0A2G9UY05_TELCI</name>
<dbReference type="EMBL" id="KZ345189">
    <property type="protein sequence ID" value="PIO75026.1"/>
    <property type="molecule type" value="Genomic_DNA"/>
</dbReference>
<organism evidence="1 2">
    <name type="scientific">Teladorsagia circumcincta</name>
    <name type="common">Brown stomach worm</name>
    <name type="synonym">Ostertagia circumcincta</name>
    <dbReference type="NCBI Taxonomy" id="45464"/>
    <lineage>
        <taxon>Eukaryota</taxon>
        <taxon>Metazoa</taxon>
        <taxon>Ecdysozoa</taxon>
        <taxon>Nematoda</taxon>
        <taxon>Chromadorea</taxon>
        <taxon>Rhabditida</taxon>
        <taxon>Rhabditina</taxon>
        <taxon>Rhabditomorpha</taxon>
        <taxon>Strongyloidea</taxon>
        <taxon>Trichostrongylidae</taxon>
        <taxon>Teladorsagia</taxon>
    </lineage>
</organism>
<evidence type="ECO:0000313" key="2">
    <source>
        <dbReference type="Proteomes" id="UP000230423"/>
    </source>
</evidence>
<gene>
    <name evidence="1" type="ORF">TELCIR_02956</name>
</gene>
<reference evidence="1 2" key="1">
    <citation type="submission" date="2015-09" db="EMBL/GenBank/DDBJ databases">
        <title>Draft genome of the parasitic nematode Teladorsagia circumcincta isolate WARC Sus (inbred).</title>
        <authorList>
            <person name="Mitreva M."/>
        </authorList>
    </citation>
    <scope>NUCLEOTIDE SEQUENCE [LARGE SCALE GENOMIC DNA]</scope>
    <source>
        <strain evidence="1 2">S</strain>
    </source>
</reference>
<protein>
    <submittedName>
        <fullName evidence="1">Uncharacterized protein</fullName>
    </submittedName>
</protein>
<keyword evidence="2" id="KW-1185">Reference proteome</keyword>
<evidence type="ECO:0000313" key="1">
    <source>
        <dbReference type="EMBL" id="PIO75026.1"/>
    </source>
</evidence>
<proteinExistence type="predicted"/>
<dbReference type="Proteomes" id="UP000230423">
    <property type="component" value="Unassembled WGS sequence"/>
</dbReference>